<evidence type="ECO:0000313" key="1">
    <source>
        <dbReference type="EMBL" id="ETI29703.1"/>
    </source>
</evidence>
<gene>
    <name evidence="1" type="ORF">F443_23185</name>
</gene>
<organism evidence="1 2">
    <name type="scientific">Phytophthora nicotianae P1569</name>
    <dbReference type="NCBI Taxonomy" id="1317065"/>
    <lineage>
        <taxon>Eukaryota</taxon>
        <taxon>Sar</taxon>
        <taxon>Stramenopiles</taxon>
        <taxon>Oomycota</taxon>
        <taxon>Peronosporomycetes</taxon>
        <taxon>Peronosporales</taxon>
        <taxon>Peronosporaceae</taxon>
        <taxon>Phytophthora</taxon>
    </lineage>
</organism>
<reference evidence="1 2" key="1">
    <citation type="submission" date="2013-11" db="EMBL/GenBank/DDBJ databases">
        <title>The Genome Sequence of Phytophthora parasitica P1569.</title>
        <authorList>
            <consortium name="The Broad Institute Genomics Platform"/>
            <person name="Russ C."/>
            <person name="Tyler B."/>
            <person name="Panabieres F."/>
            <person name="Shan W."/>
            <person name="Tripathy S."/>
            <person name="Grunwald N."/>
            <person name="Machado M."/>
            <person name="Johnson C.S."/>
            <person name="Arredondo F."/>
            <person name="Hong C."/>
            <person name="Coffey M."/>
            <person name="Young S.K."/>
            <person name="Zeng Q."/>
            <person name="Gargeya S."/>
            <person name="Fitzgerald M."/>
            <person name="Abouelleil A."/>
            <person name="Alvarado L."/>
            <person name="Chapman S.B."/>
            <person name="Gainer-Dewar J."/>
            <person name="Goldberg J."/>
            <person name="Griggs A."/>
            <person name="Gujja S."/>
            <person name="Hansen M."/>
            <person name="Howarth C."/>
            <person name="Imamovic A."/>
            <person name="Ireland A."/>
            <person name="Larimer J."/>
            <person name="McCowan C."/>
            <person name="Murphy C."/>
            <person name="Pearson M."/>
            <person name="Poon T.W."/>
            <person name="Priest M."/>
            <person name="Roberts A."/>
            <person name="Saif S."/>
            <person name="Shea T."/>
            <person name="Sykes S."/>
            <person name="Wortman J."/>
            <person name="Nusbaum C."/>
            <person name="Birren B."/>
        </authorList>
    </citation>
    <scope>NUCLEOTIDE SEQUENCE [LARGE SCALE GENOMIC DNA]</scope>
    <source>
        <strain evidence="1 2">P1569</strain>
    </source>
</reference>
<dbReference type="Proteomes" id="UP000018721">
    <property type="component" value="Unassembled WGS sequence"/>
</dbReference>
<dbReference type="AlphaFoldDB" id="V9DTN9"/>
<protein>
    <submittedName>
        <fullName evidence="1">Uncharacterized protein</fullName>
    </submittedName>
</protein>
<keyword evidence="2" id="KW-1185">Reference proteome</keyword>
<accession>V9DTN9</accession>
<sequence length="30" mass="3345">MAQMKKLSSDIQIMFGVRAMGDVDNSELDN</sequence>
<name>V9DTN9_PHYNI</name>
<dbReference type="HOGENOM" id="CLU_3407217_0_0_1"/>
<proteinExistence type="predicted"/>
<dbReference type="EMBL" id="ANIZ01004909">
    <property type="protein sequence ID" value="ETI29703.1"/>
    <property type="molecule type" value="Genomic_DNA"/>
</dbReference>
<comment type="caution">
    <text evidence="1">The sequence shown here is derived from an EMBL/GenBank/DDBJ whole genome shotgun (WGS) entry which is preliminary data.</text>
</comment>
<evidence type="ECO:0000313" key="2">
    <source>
        <dbReference type="Proteomes" id="UP000018721"/>
    </source>
</evidence>